<keyword evidence="1" id="KW-0472">Membrane</keyword>
<evidence type="ECO:0000313" key="3">
    <source>
        <dbReference type="Proteomes" id="UP000199159"/>
    </source>
</evidence>
<dbReference type="EMBL" id="FNJU01000004">
    <property type="protein sequence ID" value="SDP59946.1"/>
    <property type="molecule type" value="Genomic_DNA"/>
</dbReference>
<feature type="transmembrane region" description="Helical" evidence="1">
    <location>
        <begin position="12"/>
        <end position="30"/>
    </location>
</feature>
<protein>
    <submittedName>
        <fullName evidence="2">Uncharacterized protein</fullName>
    </submittedName>
</protein>
<evidence type="ECO:0000256" key="1">
    <source>
        <dbReference type="SAM" id="Phobius"/>
    </source>
</evidence>
<keyword evidence="3" id="KW-1185">Reference proteome</keyword>
<gene>
    <name evidence="2" type="ORF">SAMN05216565_10481</name>
</gene>
<sequence>MKYRRKKSSSGFIIIGLIIIAFILVLYFLFRSTPESQVKRVVDDFYQYEQESDFGNAWELFHPFMRDKFTRRGYIQDRNHVFMGHFDVSTFSYTIGDPKLLDSWKMSRESDPINEVYQIPITQTFKSKFGTFTLSQDVFVAKDKEDGDWSILWSYE</sequence>
<proteinExistence type="predicted"/>
<dbReference type="Proteomes" id="UP000199159">
    <property type="component" value="Unassembled WGS sequence"/>
</dbReference>
<dbReference type="STRING" id="930152.SAMN05216565_10481"/>
<reference evidence="3" key="1">
    <citation type="submission" date="2016-10" db="EMBL/GenBank/DDBJ databases">
        <authorList>
            <person name="Varghese N."/>
            <person name="Submissions S."/>
        </authorList>
    </citation>
    <scope>NUCLEOTIDE SEQUENCE [LARGE SCALE GENOMIC DNA]</scope>
    <source>
        <strain evidence="3">IBRC-M10078</strain>
    </source>
</reference>
<dbReference type="AlphaFoldDB" id="A0A1H0U2A3"/>
<dbReference type="InterPro" id="IPR032710">
    <property type="entry name" value="NTF2-like_dom_sf"/>
</dbReference>
<evidence type="ECO:0000313" key="2">
    <source>
        <dbReference type="EMBL" id="SDP59946.1"/>
    </source>
</evidence>
<dbReference type="RefSeq" id="WP_090853209.1">
    <property type="nucleotide sequence ID" value="NZ_FNJU01000004.1"/>
</dbReference>
<dbReference type="SUPFAM" id="SSF54427">
    <property type="entry name" value="NTF2-like"/>
    <property type="match status" value="1"/>
</dbReference>
<accession>A0A1H0U2A3</accession>
<keyword evidence="1" id="KW-0812">Transmembrane</keyword>
<organism evidence="2 3">
    <name type="scientific">Litchfieldia salsa</name>
    <dbReference type="NCBI Taxonomy" id="930152"/>
    <lineage>
        <taxon>Bacteria</taxon>
        <taxon>Bacillati</taxon>
        <taxon>Bacillota</taxon>
        <taxon>Bacilli</taxon>
        <taxon>Bacillales</taxon>
        <taxon>Bacillaceae</taxon>
        <taxon>Litchfieldia</taxon>
    </lineage>
</organism>
<name>A0A1H0U2A3_9BACI</name>
<keyword evidence="1" id="KW-1133">Transmembrane helix</keyword>
<dbReference type="OrthoDB" id="2720594at2"/>